<dbReference type="EMBL" id="MUJK01000003">
    <property type="protein sequence ID" value="POF42382.1"/>
    <property type="molecule type" value="Genomic_DNA"/>
</dbReference>
<feature type="transmembrane region" description="Helical" evidence="6">
    <location>
        <begin position="369"/>
        <end position="385"/>
    </location>
</feature>
<accession>A0A2S3VR29</accession>
<dbReference type="GO" id="GO:0022857">
    <property type="term" value="F:transmembrane transporter activity"/>
    <property type="evidence" value="ECO:0007669"/>
    <property type="project" value="InterPro"/>
</dbReference>
<feature type="transmembrane region" description="Helical" evidence="6">
    <location>
        <begin position="177"/>
        <end position="197"/>
    </location>
</feature>
<evidence type="ECO:0000259" key="7">
    <source>
        <dbReference type="PROSITE" id="PS50850"/>
    </source>
</evidence>
<dbReference type="InterPro" id="IPR011701">
    <property type="entry name" value="MFS"/>
</dbReference>
<gene>
    <name evidence="8" type="ORF">B0D71_13245</name>
</gene>
<dbReference type="AlphaFoldDB" id="A0A2S3VR29"/>
<feature type="transmembrane region" description="Helical" evidence="6">
    <location>
        <begin position="439"/>
        <end position="460"/>
    </location>
</feature>
<sequence>MRVNSLSETDSPLELSTQQRARAMLGVYAVLFLLGLETTIGGSILPLAANELHGLERFPLTGTLQMLASACATPITARLGDMYGRKRLLRGSIALLCLAGIGSAMALSMDQLLAMRVLNGIALGMMAATAFAVPADVFPDPAQRVRWQSVSGIMFALSSSIGPLLGATLSDAFGWRSSLFVVPVVGIPVLMVLCFIPPNRTVHIQPQRFDVLGGGLLCVFIVSSLMALQERLGDVRSIASFVGWWLLCGLVLTSLWRHQLRVAQPILALDILLNRGARQIIFSTLLSGAVLFILFFYSPTLLHTVGGLSMVEAGVAMIPMLVGMPVGSVLNGLLFRRQRRPQRLMALGALLLFSGCGLLSLLAPGSSSGYIFTSFGLCGLGLGVINQNQMLFMQMAAPAQHVGSATGLISTARTYGGALGSALLGLALGVSAIDHALSVGLLFSVIASALLIPLSLRLHLH</sequence>
<comment type="caution">
    <text evidence="8">The sequence shown here is derived from an EMBL/GenBank/DDBJ whole genome shotgun (WGS) entry which is preliminary data.</text>
</comment>
<dbReference type="InterPro" id="IPR020846">
    <property type="entry name" value="MFS_dom"/>
</dbReference>
<feature type="transmembrane region" description="Helical" evidence="6">
    <location>
        <begin position="277"/>
        <end position="297"/>
    </location>
</feature>
<evidence type="ECO:0000256" key="5">
    <source>
        <dbReference type="ARBA" id="ARBA00023136"/>
    </source>
</evidence>
<keyword evidence="2" id="KW-0813">Transport</keyword>
<keyword evidence="4 6" id="KW-1133">Transmembrane helix</keyword>
<dbReference type="GO" id="GO:0012505">
    <property type="term" value="C:endomembrane system"/>
    <property type="evidence" value="ECO:0007669"/>
    <property type="project" value="UniProtKB-SubCell"/>
</dbReference>
<evidence type="ECO:0000313" key="8">
    <source>
        <dbReference type="EMBL" id="POF42382.1"/>
    </source>
</evidence>
<evidence type="ECO:0000256" key="6">
    <source>
        <dbReference type="SAM" id="Phobius"/>
    </source>
</evidence>
<feature type="transmembrane region" description="Helical" evidence="6">
    <location>
        <begin position="344"/>
        <end position="363"/>
    </location>
</feature>
<organism evidence="8 9">
    <name type="scientific">Pseudomonas laurylsulfativorans</name>
    <dbReference type="NCBI Taxonomy" id="1943631"/>
    <lineage>
        <taxon>Bacteria</taxon>
        <taxon>Pseudomonadati</taxon>
        <taxon>Pseudomonadota</taxon>
        <taxon>Gammaproteobacteria</taxon>
        <taxon>Pseudomonadales</taxon>
        <taxon>Pseudomonadaceae</taxon>
        <taxon>Pseudomonas</taxon>
    </lineage>
</organism>
<feature type="transmembrane region" description="Helical" evidence="6">
    <location>
        <begin position="57"/>
        <end position="76"/>
    </location>
</feature>
<feature type="transmembrane region" description="Helical" evidence="6">
    <location>
        <begin position="145"/>
        <end position="165"/>
    </location>
</feature>
<keyword evidence="3 6" id="KW-0812">Transmembrane</keyword>
<keyword evidence="9" id="KW-1185">Reference proteome</keyword>
<feature type="transmembrane region" description="Helical" evidence="6">
    <location>
        <begin position="25"/>
        <end position="45"/>
    </location>
</feature>
<dbReference type="Proteomes" id="UP000237440">
    <property type="component" value="Unassembled WGS sequence"/>
</dbReference>
<evidence type="ECO:0000313" key="9">
    <source>
        <dbReference type="Proteomes" id="UP000237440"/>
    </source>
</evidence>
<comment type="subcellular location">
    <subcellularLocation>
        <location evidence="1">Endomembrane system</location>
        <topology evidence="1">Multi-pass membrane protein</topology>
    </subcellularLocation>
</comment>
<feature type="transmembrane region" description="Helical" evidence="6">
    <location>
        <begin position="317"/>
        <end position="335"/>
    </location>
</feature>
<name>A0A2S3VR29_9PSED</name>
<dbReference type="InterPro" id="IPR036259">
    <property type="entry name" value="MFS_trans_sf"/>
</dbReference>
<proteinExistence type="predicted"/>
<protein>
    <recommendedName>
        <fullName evidence="7">Major facilitator superfamily (MFS) profile domain-containing protein</fullName>
    </recommendedName>
</protein>
<dbReference type="PROSITE" id="PS50850">
    <property type="entry name" value="MFS"/>
    <property type="match status" value="1"/>
</dbReference>
<evidence type="ECO:0000256" key="3">
    <source>
        <dbReference type="ARBA" id="ARBA00022692"/>
    </source>
</evidence>
<evidence type="ECO:0000256" key="4">
    <source>
        <dbReference type="ARBA" id="ARBA00022989"/>
    </source>
</evidence>
<feature type="transmembrane region" description="Helical" evidence="6">
    <location>
        <begin position="209"/>
        <end position="229"/>
    </location>
</feature>
<evidence type="ECO:0000256" key="1">
    <source>
        <dbReference type="ARBA" id="ARBA00004127"/>
    </source>
</evidence>
<dbReference type="Gene3D" id="1.20.1250.20">
    <property type="entry name" value="MFS general substrate transporter like domains"/>
    <property type="match status" value="1"/>
</dbReference>
<dbReference type="SUPFAM" id="SSF103473">
    <property type="entry name" value="MFS general substrate transporter"/>
    <property type="match status" value="1"/>
</dbReference>
<feature type="transmembrane region" description="Helical" evidence="6">
    <location>
        <begin position="113"/>
        <end position="133"/>
    </location>
</feature>
<dbReference type="OrthoDB" id="9812221at2"/>
<feature type="transmembrane region" description="Helical" evidence="6">
    <location>
        <begin position="88"/>
        <end position="107"/>
    </location>
</feature>
<feature type="domain" description="Major facilitator superfamily (MFS) profile" evidence="7">
    <location>
        <begin position="23"/>
        <end position="461"/>
    </location>
</feature>
<dbReference type="PANTHER" id="PTHR23501">
    <property type="entry name" value="MAJOR FACILITATOR SUPERFAMILY"/>
    <property type="match status" value="1"/>
</dbReference>
<dbReference type="Pfam" id="PF07690">
    <property type="entry name" value="MFS_1"/>
    <property type="match status" value="1"/>
</dbReference>
<feature type="transmembrane region" description="Helical" evidence="6">
    <location>
        <begin position="414"/>
        <end position="433"/>
    </location>
</feature>
<reference evidence="9" key="1">
    <citation type="submission" date="2017-02" db="EMBL/GenBank/DDBJ databases">
        <authorList>
            <person name="Furmanczyk E.M."/>
        </authorList>
    </citation>
    <scope>NUCLEOTIDE SEQUENCE [LARGE SCALE GENOMIC DNA]</scope>
    <source>
        <strain evidence="9">AP3_22</strain>
    </source>
</reference>
<feature type="transmembrane region" description="Helical" evidence="6">
    <location>
        <begin position="235"/>
        <end position="256"/>
    </location>
</feature>
<dbReference type="PANTHER" id="PTHR23501:SF191">
    <property type="entry name" value="VACUOLAR BASIC AMINO ACID TRANSPORTER 4"/>
    <property type="match status" value="1"/>
</dbReference>
<dbReference type="GO" id="GO:0005886">
    <property type="term" value="C:plasma membrane"/>
    <property type="evidence" value="ECO:0007669"/>
    <property type="project" value="TreeGrafter"/>
</dbReference>
<evidence type="ECO:0000256" key="2">
    <source>
        <dbReference type="ARBA" id="ARBA00022448"/>
    </source>
</evidence>
<keyword evidence="5 6" id="KW-0472">Membrane</keyword>